<reference evidence="1" key="1">
    <citation type="journal article" date="2020" name="Nature">
        <title>Giant virus diversity and host interactions through global metagenomics.</title>
        <authorList>
            <person name="Schulz F."/>
            <person name="Roux S."/>
            <person name="Paez-Espino D."/>
            <person name="Jungbluth S."/>
            <person name="Walsh D.A."/>
            <person name="Denef V.J."/>
            <person name="McMahon K.D."/>
            <person name="Konstantinidis K.T."/>
            <person name="Eloe-Fadrosh E.A."/>
            <person name="Kyrpides N.C."/>
            <person name="Woyke T."/>
        </authorList>
    </citation>
    <scope>NUCLEOTIDE SEQUENCE</scope>
    <source>
        <strain evidence="1">GVMAG-M-3300020192-26</strain>
    </source>
</reference>
<proteinExistence type="predicted"/>
<dbReference type="EMBL" id="MN739360">
    <property type="protein sequence ID" value="QHT00877.1"/>
    <property type="molecule type" value="Genomic_DNA"/>
</dbReference>
<accession>A0A6C0C934</accession>
<evidence type="ECO:0000313" key="1">
    <source>
        <dbReference type="EMBL" id="QHT00877.1"/>
    </source>
</evidence>
<dbReference type="AlphaFoldDB" id="A0A6C0C934"/>
<sequence length="276" mass="32792">MFLRFIQRTNRSYTRGYMAKIHRLAYQDYLYKIPIDTTHIVSRGKKYALNEKHTIQILSQECLKPDAGCTNIPSVATYEVELLYRNNSAAGLIHWLMQYEKCHEQLLNGGNVRVFDIAFQHMIWIYIRDESNDDTLLSCVFLKYSKVNVAELFVTIAAYHDVKKMDKLMNLIEKHDLVANLNYDQFYRICAHTHLEILQLTIKFFERINKPIDIRGYSEVIKDLYFLQKNDQIDFLIELSKSEPYKRFRKDIFEDYLRFGAFHADLESIAKLVTRF</sequence>
<name>A0A6C0C934_9ZZZZ</name>
<protein>
    <submittedName>
        <fullName evidence="1">Uncharacterized protein</fullName>
    </submittedName>
</protein>
<organism evidence="1">
    <name type="scientific">viral metagenome</name>
    <dbReference type="NCBI Taxonomy" id="1070528"/>
    <lineage>
        <taxon>unclassified sequences</taxon>
        <taxon>metagenomes</taxon>
        <taxon>organismal metagenomes</taxon>
    </lineage>
</organism>